<dbReference type="Pfam" id="PF20486">
    <property type="entry name" value="DUF6725"/>
    <property type="match status" value="1"/>
</dbReference>
<organism evidence="1 2">
    <name type="scientific">Bifidobacterium canis</name>
    <dbReference type="NCBI Taxonomy" id="2610880"/>
    <lineage>
        <taxon>Bacteria</taxon>
        <taxon>Bacillati</taxon>
        <taxon>Actinomycetota</taxon>
        <taxon>Actinomycetes</taxon>
        <taxon>Bifidobacteriales</taxon>
        <taxon>Bifidobacteriaceae</taxon>
        <taxon>Bifidobacterium</taxon>
    </lineage>
</organism>
<dbReference type="AlphaFoldDB" id="A0A7K1J2P5"/>
<accession>A0A7K1J2P5</accession>
<reference evidence="1 2" key="1">
    <citation type="submission" date="2019-09" db="EMBL/GenBank/DDBJ databases">
        <title>Bifidobacterium canis sp. nov., isolated from the digestive tract of German Shepherd dog puppy.</title>
        <authorList>
            <person name="Bunesova V."/>
        </authorList>
    </citation>
    <scope>NUCLEOTIDE SEQUENCE [LARGE SCALE GENOMIC DNA]</scope>
    <source>
        <strain evidence="1 2">GSD1FS</strain>
    </source>
</reference>
<evidence type="ECO:0000313" key="2">
    <source>
        <dbReference type="Proteomes" id="UP000487882"/>
    </source>
</evidence>
<sequence>MIPSGARVVVRCEDGVDEHTGRMTYRDFVGHVINWNGERLLLRRDAPANGSRPEQIVHIEARDIAVLKPVPERTFRTQDNN</sequence>
<keyword evidence="2" id="KW-1185">Reference proteome</keyword>
<dbReference type="Proteomes" id="UP000487882">
    <property type="component" value="Unassembled WGS sequence"/>
</dbReference>
<dbReference type="EMBL" id="WNLP01000001">
    <property type="protein sequence ID" value="MUH58832.1"/>
    <property type="molecule type" value="Genomic_DNA"/>
</dbReference>
<name>A0A7K1J2P5_9BIFI</name>
<proteinExistence type="predicted"/>
<evidence type="ECO:0000313" key="1">
    <source>
        <dbReference type="EMBL" id="MUH58832.1"/>
    </source>
</evidence>
<comment type="caution">
    <text evidence="1">The sequence shown here is derived from an EMBL/GenBank/DDBJ whole genome shotgun (WGS) entry which is preliminary data.</text>
</comment>
<protein>
    <submittedName>
        <fullName evidence="1">Uncharacterized protein</fullName>
    </submittedName>
</protein>
<dbReference type="InterPro" id="IPR046571">
    <property type="entry name" value="DUF6725"/>
</dbReference>
<gene>
    <name evidence="1" type="ORF">GSD1FS_0126</name>
</gene>